<evidence type="ECO:0000313" key="3">
    <source>
        <dbReference type="EMBL" id="KAG9061418.1"/>
    </source>
</evidence>
<protein>
    <recommendedName>
        <fullName evidence="5">Coth-domain-containing protein</fullName>
    </recommendedName>
</protein>
<reference evidence="3" key="1">
    <citation type="submission" date="2021-06" db="EMBL/GenBank/DDBJ databases">
        <title>Genome Sequence of Mortierella hyaline Strain SCG-10, a Cold-Adapted, Nitrate-Reducing Fungus Isolated from Soil in Minnesota, USA.</title>
        <authorList>
            <person name="Aldossari N."/>
        </authorList>
    </citation>
    <scope>NUCLEOTIDE SEQUENCE</scope>
    <source>
        <strain evidence="3">SCG-10</strain>
    </source>
</reference>
<dbReference type="PANTHER" id="PTHR40050">
    <property type="entry name" value="INNER SPORE COAT PROTEIN H"/>
    <property type="match status" value="1"/>
</dbReference>
<evidence type="ECO:0008006" key="5">
    <source>
        <dbReference type="Google" id="ProtNLM"/>
    </source>
</evidence>
<evidence type="ECO:0000256" key="1">
    <source>
        <dbReference type="SAM" id="MobiDB-lite"/>
    </source>
</evidence>
<sequence>MQLPLQFILKKHFLFWFWEADPLLEELRKLPLTLSATPQPSGVSINGQLTKLIATEDTFPVFSGVVPSATSSVEYSYVELDATGAPLKTEAFVRKLQNVTATHTYNEFFERPTTKWTLPPVPFTYLATWPSYTKVFDEDEIATIHVTADAAQIAVMNANPEPQNGTTVDVRVTFRWIDHSDIYTQHNISFKNSGKSSKDYQKQSYKFSFDTDYNQTFFSRPNIKLRSEVTDPTMLREKTYIDLLNSAGVPTQQGQFVRLFVNNQPVGLYLMVDDIKKSFIKQTIYGGDDTVIPGSMVQGNAPSLTAQADLVYKGPTNASYDPAAYADVVLGNNPATDSLQQLISFMKDLSDYNPVNNTDPIGYWNNTRLDLDGFLRNMAIEYLTGAFDNYWMSGSNYFIYFNPKLGTSGKWQWIPTDFDGTFGSGYPTSTQSTYQTYANFATNDHPLVSKLILKTPAINALFEKTLTELIQTVYKPEAIFPRIMAYNQMLLVDYTWDVSINRTGPGIVNGYTVADFNDNLVNITKDMEYSVKGWITDMSNSVSTALKFTIPAGVANRVEPPPKPTKNDGKTKGGTDPGGKKNGAAGSFVGSMGLVAVMVGVASLVSLLL</sequence>
<dbReference type="PANTHER" id="PTHR40050:SF1">
    <property type="entry name" value="INNER SPORE COAT PROTEIN H"/>
    <property type="match status" value="1"/>
</dbReference>
<dbReference type="Proteomes" id="UP000707451">
    <property type="component" value="Unassembled WGS sequence"/>
</dbReference>
<accession>A0A9P8BMT5</accession>
<keyword evidence="4" id="KW-1185">Reference proteome</keyword>
<evidence type="ECO:0000313" key="4">
    <source>
        <dbReference type="Proteomes" id="UP000707451"/>
    </source>
</evidence>
<comment type="caution">
    <text evidence="3">The sequence shown here is derived from an EMBL/GenBank/DDBJ whole genome shotgun (WGS) entry which is preliminary data.</text>
</comment>
<dbReference type="Pfam" id="PF08757">
    <property type="entry name" value="CotH"/>
    <property type="match status" value="1"/>
</dbReference>
<dbReference type="OrthoDB" id="10267127at2759"/>
<proteinExistence type="predicted"/>
<keyword evidence="2" id="KW-0472">Membrane</keyword>
<gene>
    <name evidence="3" type="ORF">KI688_007404</name>
</gene>
<dbReference type="EMBL" id="JAHRHY010000024">
    <property type="protein sequence ID" value="KAG9061418.1"/>
    <property type="molecule type" value="Genomic_DNA"/>
</dbReference>
<evidence type="ECO:0000256" key="2">
    <source>
        <dbReference type="SAM" id="Phobius"/>
    </source>
</evidence>
<keyword evidence="2" id="KW-0812">Transmembrane</keyword>
<dbReference type="AlphaFoldDB" id="A0A9P8BMT5"/>
<keyword evidence="2" id="KW-1133">Transmembrane helix</keyword>
<feature type="region of interest" description="Disordered" evidence="1">
    <location>
        <begin position="555"/>
        <end position="582"/>
    </location>
</feature>
<feature type="transmembrane region" description="Helical" evidence="2">
    <location>
        <begin position="588"/>
        <end position="608"/>
    </location>
</feature>
<dbReference type="InterPro" id="IPR014867">
    <property type="entry name" value="Spore_coat_CotH_CotH2/3/7"/>
</dbReference>
<name>A0A9P8BMT5_9FUNG</name>
<organism evidence="3 4">
    <name type="scientific">Linnemannia hyalina</name>
    <dbReference type="NCBI Taxonomy" id="64524"/>
    <lineage>
        <taxon>Eukaryota</taxon>
        <taxon>Fungi</taxon>
        <taxon>Fungi incertae sedis</taxon>
        <taxon>Mucoromycota</taxon>
        <taxon>Mortierellomycotina</taxon>
        <taxon>Mortierellomycetes</taxon>
        <taxon>Mortierellales</taxon>
        <taxon>Mortierellaceae</taxon>
        <taxon>Linnemannia</taxon>
    </lineage>
</organism>